<evidence type="ECO:0000259" key="2">
    <source>
        <dbReference type="PROSITE" id="PS50263"/>
    </source>
</evidence>
<proteinExistence type="predicted"/>
<dbReference type="PROSITE" id="PS50263">
    <property type="entry name" value="CN_HYDROLASE"/>
    <property type="match status" value="1"/>
</dbReference>
<keyword evidence="4" id="KW-1185">Reference proteome</keyword>
<dbReference type="GO" id="GO:0016811">
    <property type="term" value="F:hydrolase activity, acting on carbon-nitrogen (but not peptide) bonds, in linear amides"/>
    <property type="evidence" value="ECO:0007669"/>
    <property type="project" value="TreeGrafter"/>
</dbReference>
<reference evidence="3" key="1">
    <citation type="submission" date="2021-11" db="EMBL/GenBank/DDBJ databases">
        <title>Genome sequence.</title>
        <authorList>
            <person name="Sun Q."/>
        </authorList>
    </citation>
    <scope>NUCLEOTIDE SEQUENCE</scope>
    <source>
        <strain evidence="3">JC732</strain>
    </source>
</reference>
<gene>
    <name evidence="3" type="ORF">LOC68_24645</name>
</gene>
<dbReference type="EMBL" id="JAJKFT010000010">
    <property type="protein sequence ID" value="MCC9631598.1"/>
    <property type="molecule type" value="Genomic_DNA"/>
</dbReference>
<dbReference type="AlphaFoldDB" id="A0A9X1MQP3"/>
<feature type="domain" description="CN hydrolase" evidence="2">
    <location>
        <begin position="180"/>
        <end position="405"/>
    </location>
</feature>
<dbReference type="PANTHER" id="PTHR43674:SF16">
    <property type="entry name" value="CARBON-NITROGEN FAMILY, PUTATIVE (AFU_ORTHOLOGUE AFUA_5G02350)-RELATED"/>
    <property type="match status" value="1"/>
</dbReference>
<dbReference type="PANTHER" id="PTHR43674">
    <property type="entry name" value="NITRILASE C965.09-RELATED"/>
    <property type="match status" value="1"/>
</dbReference>
<dbReference type="Gene3D" id="3.60.110.10">
    <property type="entry name" value="Carbon-nitrogen hydrolase"/>
    <property type="match status" value="1"/>
</dbReference>
<protein>
    <submittedName>
        <fullName evidence="3">Carbon-nitrogen hydrolase family protein</fullName>
    </submittedName>
</protein>
<name>A0A9X1MQP3_9BACT</name>
<dbReference type="CDD" id="cd07197">
    <property type="entry name" value="nitrilase"/>
    <property type="match status" value="1"/>
</dbReference>
<dbReference type="Proteomes" id="UP001139103">
    <property type="component" value="Unassembled WGS sequence"/>
</dbReference>
<sequence>MRTVSPFALLLLFLNVSVGLAIDPWRTYSPRKELEPEFRVTSEGPEGQPGYVIEHDERDALDGAWMRTFPIKGGQHFRLSASAKLAGASYPRRQAYAEVWFTNDDEKVLIDDAKNQSRPYFAAETNTDDAGWTHFEGVFPAPPSATKAIVKLHLRWAPNSRIVWTPASLEPADPPQPRKVRLAAINFHPRGGKTTLDNCRQCEPYIAQAAEQKANLAVFGEILPELGTPLTFEEAAEPIPGPCTQLLGTYAKKYGLYLVTSMHEKADHKIYNTAVLIGPDGELVGKYRKVCLARDEYRKGVAPGDSFPVFDTPIGKIGMMICFDVHMPEVARGLCGNGAEIIAMPIMGGDPNLAKARCIENQVYLVTSTYSLTPDWMQSGVWNLAGEMIATATEKDSVTVAEVDLAQPYLWRANMGQFRTRLRHERPGNILPE</sequence>
<dbReference type="InterPro" id="IPR036526">
    <property type="entry name" value="C-N_Hydrolase_sf"/>
</dbReference>
<evidence type="ECO:0000256" key="1">
    <source>
        <dbReference type="ARBA" id="ARBA00022801"/>
    </source>
</evidence>
<dbReference type="Gene3D" id="2.60.120.260">
    <property type="entry name" value="Galactose-binding domain-like"/>
    <property type="match status" value="1"/>
</dbReference>
<dbReference type="InterPro" id="IPR050345">
    <property type="entry name" value="Aliph_Amidase/BUP"/>
</dbReference>
<keyword evidence="1 3" id="KW-0378">Hydrolase</keyword>
<dbReference type="Pfam" id="PF00795">
    <property type="entry name" value="CN_hydrolase"/>
    <property type="match status" value="1"/>
</dbReference>
<evidence type="ECO:0000313" key="4">
    <source>
        <dbReference type="Proteomes" id="UP001139103"/>
    </source>
</evidence>
<organism evidence="3 4">
    <name type="scientific">Blastopirellula sediminis</name>
    <dbReference type="NCBI Taxonomy" id="2894196"/>
    <lineage>
        <taxon>Bacteria</taxon>
        <taxon>Pseudomonadati</taxon>
        <taxon>Planctomycetota</taxon>
        <taxon>Planctomycetia</taxon>
        <taxon>Pirellulales</taxon>
        <taxon>Pirellulaceae</taxon>
        <taxon>Blastopirellula</taxon>
    </lineage>
</organism>
<comment type="caution">
    <text evidence="3">The sequence shown here is derived from an EMBL/GenBank/DDBJ whole genome shotgun (WGS) entry which is preliminary data.</text>
</comment>
<evidence type="ECO:0000313" key="3">
    <source>
        <dbReference type="EMBL" id="MCC9631598.1"/>
    </source>
</evidence>
<dbReference type="RefSeq" id="WP_230223851.1">
    <property type="nucleotide sequence ID" value="NZ_JAJKFT010000010.1"/>
</dbReference>
<dbReference type="InterPro" id="IPR003010">
    <property type="entry name" value="C-N_Hydrolase"/>
</dbReference>
<dbReference type="SUPFAM" id="SSF56317">
    <property type="entry name" value="Carbon-nitrogen hydrolase"/>
    <property type="match status" value="1"/>
</dbReference>
<accession>A0A9X1MQP3</accession>